<dbReference type="GO" id="GO:0141166">
    <property type="term" value="P:chromosomal 5-methylcytosine DNA demethylation pathway"/>
    <property type="evidence" value="ECO:0007669"/>
    <property type="project" value="UniProtKB-UniRule"/>
</dbReference>
<evidence type="ECO:0000256" key="5">
    <source>
        <dbReference type="ARBA" id="ARBA00022723"/>
    </source>
</evidence>
<evidence type="ECO:0000256" key="15">
    <source>
        <dbReference type="SAM" id="MobiDB-lite"/>
    </source>
</evidence>
<comment type="cofactor">
    <cofactor evidence="14">
        <name>Fe(2+)</name>
        <dbReference type="ChEBI" id="CHEBI:29033"/>
    </cofactor>
    <text evidence="14">Binds 1 Fe(2+) ion per subunit.</text>
</comment>
<comment type="cofactor">
    <cofactor evidence="14">
        <name>Zn(2+)</name>
        <dbReference type="ChEBI" id="CHEBI:29105"/>
    </cofactor>
    <text evidence="14">The zinc ions have a structural role.</text>
</comment>
<feature type="region of interest" description="Disordered" evidence="15">
    <location>
        <begin position="620"/>
        <end position="655"/>
    </location>
</feature>
<dbReference type="HOGENOM" id="CLU_001618_0_0_1"/>
<keyword evidence="9 14" id="KW-0408">Iron</keyword>
<dbReference type="OMA" id="NDXCGAS"/>
<reference evidence="17 18" key="1">
    <citation type="submission" date="2009-06" db="EMBL/GenBank/DDBJ databases">
        <title>The Genome Sequence of Loxodonta africana (African elephant).</title>
        <authorList>
            <person name="Di Palma F."/>
            <person name="Heiman D."/>
            <person name="Young S."/>
            <person name="Johnson J."/>
            <person name="Lander E.S."/>
            <person name="Lindblad-Toh K."/>
        </authorList>
    </citation>
    <scope>NUCLEOTIDE SEQUENCE [LARGE SCALE GENOMIC DNA]</scope>
    <source>
        <strain evidence="17 18">Isolate ISIS603380</strain>
    </source>
</reference>
<dbReference type="GO" id="GO:0005694">
    <property type="term" value="C:chromosome"/>
    <property type="evidence" value="ECO:0007669"/>
    <property type="project" value="UniProtKB-SubCell"/>
</dbReference>
<dbReference type="GO" id="GO:0045944">
    <property type="term" value="P:positive regulation of transcription by RNA polymerase II"/>
    <property type="evidence" value="ECO:0007669"/>
    <property type="project" value="TreeGrafter"/>
</dbReference>
<dbReference type="GO" id="GO:0005634">
    <property type="term" value="C:nucleus"/>
    <property type="evidence" value="ECO:0007669"/>
    <property type="project" value="UniProtKB-UniRule"/>
</dbReference>
<evidence type="ECO:0000256" key="10">
    <source>
        <dbReference type="ARBA" id="ARBA00023125"/>
    </source>
</evidence>
<keyword evidence="6 14" id="KW-0862">Zinc</keyword>
<keyword evidence="5 14" id="KW-0479">Metal-binding</keyword>
<evidence type="ECO:0000259" key="16">
    <source>
        <dbReference type="SMART" id="SM01333"/>
    </source>
</evidence>
<dbReference type="GeneTree" id="ENSGT00940000157631"/>
<dbReference type="SMART" id="SM01333">
    <property type="entry name" value="Tet_JBP"/>
    <property type="match status" value="1"/>
</dbReference>
<dbReference type="InterPro" id="IPR040175">
    <property type="entry name" value="TET1/2/3"/>
</dbReference>
<dbReference type="Pfam" id="PF12851">
    <property type="entry name" value="Tet_JBP"/>
    <property type="match status" value="1"/>
</dbReference>
<keyword evidence="10" id="KW-0238">DNA-binding</keyword>
<keyword evidence="7 14" id="KW-0223">Dioxygenase</keyword>
<evidence type="ECO:0000256" key="14">
    <source>
        <dbReference type="RuleBase" id="RU367064"/>
    </source>
</evidence>
<evidence type="ECO:0000256" key="6">
    <source>
        <dbReference type="ARBA" id="ARBA00022833"/>
    </source>
</evidence>
<evidence type="ECO:0000256" key="3">
    <source>
        <dbReference type="ARBA" id="ARBA00007502"/>
    </source>
</evidence>
<comment type="similarity">
    <text evidence="3 14">Belongs to the TET family.</text>
</comment>
<feature type="region of interest" description="Disordered" evidence="15">
    <location>
        <begin position="407"/>
        <end position="443"/>
    </location>
</feature>
<comment type="subcellular location">
    <subcellularLocation>
        <location evidence="2">Chromosome</location>
    </subcellularLocation>
    <subcellularLocation>
        <location evidence="1">Nucleus</location>
    </subcellularLocation>
</comment>
<dbReference type="PANTHER" id="PTHR23358">
    <property type="entry name" value="METHYLCYTOSINE DIOXYGENASE TET"/>
    <property type="match status" value="1"/>
</dbReference>
<dbReference type="EC" id="1.14.11.80" evidence="14"/>
<proteinExistence type="inferred from homology"/>
<comment type="catalytic activity">
    <reaction evidence="12 14">
        <text>a 5-formyl-2'-deoxycytidine in DNA + 2-oxoglutarate + O2 = a 5-carboxyl-2'-deoxycytidine in DNA + succinate + CO2 + H(+)</text>
        <dbReference type="Rhea" id="RHEA:53832"/>
        <dbReference type="Rhea" id="RHEA-COMP:13656"/>
        <dbReference type="Rhea" id="RHEA-COMP:13657"/>
        <dbReference type="ChEBI" id="CHEBI:15378"/>
        <dbReference type="ChEBI" id="CHEBI:15379"/>
        <dbReference type="ChEBI" id="CHEBI:16526"/>
        <dbReference type="ChEBI" id="CHEBI:16810"/>
        <dbReference type="ChEBI" id="CHEBI:30031"/>
        <dbReference type="ChEBI" id="CHEBI:137731"/>
        <dbReference type="ChEBI" id="CHEBI:137732"/>
        <dbReference type="EC" id="1.14.11.80"/>
    </reaction>
</comment>
<evidence type="ECO:0000256" key="2">
    <source>
        <dbReference type="ARBA" id="ARBA00004286"/>
    </source>
</evidence>
<dbReference type="AlphaFoldDB" id="G3TIW3"/>
<evidence type="ECO:0000313" key="18">
    <source>
        <dbReference type="Proteomes" id="UP000007646"/>
    </source>
</evidence>
<feature type="region of interest" description="Disordered" evidence="15">
    <location>
        <begin position="360"/>
        <end position="381"/>
    </location>
</feature>
<evidence type="ECO:0000256" key="9">
    <source>
        <dbReference type="ARBA" id="ARBA00023004"/>
    </source>
</evidence>
<dbReference type="InParanoid" id="G3TIW3"/>
<keyword evidence="4" id="KW-0158">Chromosome</keyword>
<dbReference type="PANTHER" id="PTHR23358:SF4">
    <property type="entry name" value="METHYLCYTOSINE DIOXYGENASE TET3"/>
    <property type="match status" value="1"/>
</dbReference>
<dbReference type="Proteomes" id="UP000007646">
    <property type="component" value="Unassembled WGS sequence"/>
</dbReference>
<reference evidence="17" key="3">
    <citation type="submission" date="2025-09" db="UniProtKB">
        <authorList>
            <consortium name="Ensembl"/>
        </authorList>
    </citation>
    <scope>IDENTIFICATION</scope>
    <source>
        <strain evidence="17">Isolate ISIS603380</strain>
    </source>
</reference>
<evidence type="ECO:0000256" key="11">
    <source>
        <dbReference type="ARBA" id="ARBA00023242"/>
    </source>
</evidence>
<name>G3TIW3_LOXAF</name>
<dbReference type="Ensembl" id="ENSLAFT00000017423.3">
    <property type="protein sequence ID" value="ENSLAFP00000014615.3"/>
    <property type="gene ID" value="ENSLAFG00000017423.3"/>
</dbReference>
<evidence type="ECO:0000256" key="7">
    <source>
        <dbReference type="ARBA" id="ARBA00022964"/>
    </source>
</evidence>
<dbReference type="GO" id="GO:0008270">
    <property type="term" value="F:zinc ion binding"/>
    <property type="evidence" value="ECO:0007669"/>
    <property type="project" value="UniProtKB-UniRule"/>
</dbReference>
<evidence type="ECO:0000256" key="12">
    <source>
        <dbReference type="ARBA" id="ARBA00047840"/>
    </source>
</evidence>
<sequence>MYFNGCKYARSKTPRKFRLAGDNPKEEEVLRKSFQDLATEVAPLYKRLAPQAYQNQVTNEEIAIDCRLGLKEGRPFAGVTACMDFCAHAHKDQHNLYNGCTVVCTLTKEDNRCVGKIPEDEQLHVLPLYKMANTDEFGSEENQNAKVGSGAIQVLTAFPREVRRLPEPAKSCRQRQLEARKAAAEKKKVQKEKLSTPEKIKQEVLELAGVSTDPGLSLKDGLSQQGLKPSLKVEPQNHFSSFKYSGNTVVESYSVLGNCRPSDPYSMNSVYSYHSYYAQPSLTSVNGFHSKYALPSFGYYGFPSSNPVFPSQFLGPGAWGHGGSSGSFEKKPDLHALHNSLSPAYGGAEFAELPGQAVATDTLHPTPHHQQPAYPGPKEYLLPKVPQIHSASRDPSPFAQSSNCYTRSIKQEPVDPLAQAEPVPRDPSKMGKTPLPEASQNGGPNHLWGQYAGGPSISPKRTNSVGGSWSVFPSGESPAIVPDKLGSFGAGCLTPSHFSDGQWGLFPGEGQQPAPQPGGRLRGKPWSPCKFGNSASALAGPGLTEKPWSIGAGDFNSALKGSAGYQEKLWSPMKGEEGRIPTPGASQLDKAWQSFSVPLGPSEKLFGALKSEEKLWDPFSLEEGMAEEPPSKGPVKEEKGGAEEEEEELWSDSEHNFLDENIGGVAVAPAHGSILIECARRELHATTPLKKPN</sequence>
<comment type="catalytic activity">
    <reaction evidence="13 14">
        <text>a 5-hydroxymethyl-2'-deoxycytidine in DNA + 2-oxoglutarate + O2 = a 5-formyl-2'-deoxycytidine in DNA + succinate + CO2 + H2O</text>
        <dbReference type="Rhea" id="RHEA:53828"/>
        <dbReference type="Rhea" id="RHEA-COMP:13315"/>
        <dbReference type="Rhea" id="RHEA-COMP:13656"/>
        <dbReference type="ChEBI" id="CHEBI:15377"/>
        <dbReference type="ChEBI" id="CHEBI:15379"/>
        <dbReference type="ChEBI" id="CHEBI:16526"/>
        <dbReference type="ChEBI" id="CHEBI:16810"/>
        <dbReference type="ChEBI" id="CHEBI:30031"/>
        <dbReference type="ChEBI" id="CHEBI:136731"/>
        <dbReference type="ChEBI" id="CHEBI:137731"/>
        <dbReference type="EC" id="1.14.11.80"/>
    </reaction>
</comment>
<accession>G3TIW3</accession>
<evidence type="ECO:0000256" key="4">
    <source>
        <dbReference type="ARBA" id="ARBA00022454"/>
    </source>
</evidence>
<dbReference type="GO" id="GO:0040029">
    <property type="term" value="P:epigenetic regulation of gene expression"/>
    <property type="evidence" value="ECO:0007669"/>
    <property type="project" value="InterPro"/>
</dbReference>
<comment type="catalytic activity">
    <reaction evidence="14">
        <text>a 5-methyl-2'-deoxycytidine in DNA + 2-oxoglutarate + O2 = a 5-hydroxymethyl-2'-deoxycytidine in DNA + succinate + CO2</text>
        <dbReference type="Rhea" id="RHEA:52636"/>
        <dbReference type="Rhea" id="RHEA-COMP:11370"/>
        <dbReference type="Rhea" id="RHEA-COMP:13315"/>
        <dbReference type="ChEBI" id="CHEBI:15379"/>
        <dbReference type="ChEBI" id="CHEBI:16526"/>
        <dbReference type="ChEBI" id="CHEBI:16810"/>
        <dbReference type="ChEBI" id="CHEBI:30031"/>
        <dbReference type="ChEBI" id="CHEBI:85454"/>
        <dbReference type="ChEBI" id="CHEBI:136731"/>
        <dbReference type="EC" id="1.14.11.80"/>
    </reaction>
</comment>
<dbReference type="eggNOG" id="ENOG502QURD">
    <property type="taxonomic scope" value="Eukaryota"/>
</dbReference>
<evidence type="ECO:0000313" key="17">
    <source>
        <dbReference type="Ensembl" id="ENSLAFP00000014615.3"/>
    </source>
</evidence>
<dbReference type="STRING" id="9785.ENSLAFP00000014615"/>
<feature type="domain" description="Methylcytosine dioxygenase TET1-3 oxygenase" evidence="16">
    <location>
        <begin position="1"/>
        <end position="693"/>
    </location>
</feature>
<keyword evidence="11" id="KW-0539">Nucleus</keyword>
<protein>
    <recommendedName>
        <fullName evidence="14">Methylcytosine dioxygenase TET</fullName>
        <ecNumber evidence="14">1.14.11.80</ecNumber>
    </recommendedName>
</protein>
<evidence type="ECO:0000256" key="1">
    <source>
        <dbReference type="ARBA" id="ARBA00004123"/>
    </source>
</evidence>
<evidence type="ECO:0000256" key="8">
    <source>
        <dbReference type="ARBA" id="ARBA00023002"/>
    </source>
</evidence>
<dbReference type="GO" id="GO:0070579">
    <property type="term" value="F:DNA 5-methylcytosine dioxygenase activity"/>
    <property type="evidence" value="ECO:0007669"/>
    <property type="project" value="UniProtKB-UniRule"/>
</dbReference>
<dbReference type="InterPro" id="IPR046942">
    <property type="entry name" value="TET_oxygenase"/>
</dbReference>
<reference evidence="17" key="2">
    <citation type="submission" date="2025-08" db="UniProtKB">
        <authorList>
            <consortium name="Ensembl"/>
        </authorList>
    </citation>
    <scope>IDENTIFICATION</scope>
    <source>
        <strain evidence="17">Isolate ISIS603380</strain>
    </source>
</reference>
<dbReference type="InterPro" id="IPR024779">
    <property type="entry name" value="2OGFeDO_JBP1/TET_oxygenase_dom"/>
</dbReference>
<evidence type="ECO:0000256" key="13">
    <source>
        <dbReference type="ARBA" id="ARBA00049431"/>
    </source>
</evidence>
<keyword evidence="18" id="KW-1185">Reference proteome</keyword>
<comment type="function">
    <text evidence="14">Dioxygenase that catalyzes the conversion of the modified genomic base 5-methylcytosine (5mC) into 5-hydroxymethylcytosine (5hmC) and plays a key role in epigenetic chromatin reprogramming during embryonic development.</text>
</comment>
<organism evidence="17 18">
    <name type="scientific">Loxodonta africana</name>
    <name type="common">African elephant</name>
    <dbReference type="NCBI Taxonomy" id="9785"/>
    <lineage>
        <taxon>Eukaryota</taxon>
        <taxon>Metazoa</taxon>
        <taxon>Chordata</taxon>
        <taxon>Craniata</taxon>
        <taxon>Vertebrata</taxon>
        <taxon>Euteleostomi</taxon>
        <taxon>Mammalia</taxon>
        <taxon>Eutheria</taxon>
        <taxon>Afrotheria</taxon>
        <taxon>Proboscidea</taxon>
        <taxon>Elephantidae</taxon>
        <taxon>Loxodonta</taxon>
    </lineage>
</organism>
<keyword evidence="8 14" id="KW-0560">Oxidoreductase</keyword>